<gene>
    <name evidence="1" type="ORF">OUZ56_020552</name>
</gene>
<dbReference type="Proteomes" id="UP001234178">
    <property type="component" value="Unassembled WGS sequence"/>
</dbReference>
<protein>
    <submittedName>
        <fullName evidence="1">Uncharacterized protein</fullName>
    </submittedName>
</protein>
<organism evidence="1 2">
    <name type="scientific">Daphnia magna</name>
    <dbReference type="NCBI Taxonomy" id="35525"/>
    <lineage>
        <taxon>Eukaryota</taxon>
        <taxon>Metazoa</taxon>
        <taxon>Ecdysozoa</taxon>
        <taxon>Arthropoda</taxon>
        <taxon>Crustacea</taxon>
        <taxon>Branchiopoda</taxon>
        <taxon>Diplostraca</taxon>
        <taxon>Cladocera</taxon>
        <taxon>Anomopoda</taxon>
        <taxon>Daphniidae</taxon>
        <taxon>Daphnia</taxon>
    </lineage>
</organism>
<proteinExistence type="predicted"/>
<evidence type="ECO:0000313" key="2">
    <source>
        <dbReference type="Proteomes" id="UP001234178"/>
    </source>
</evidence>
<accession>A0ABQ9ZF16</accession>
<dbReference type="EMBL" id="JAOYFB010000003">
    <property type="protein sequence ID" value="KAK4011434.1"/>
    <property type="molecule type" value="Genomic_DNA"/>
</dbReference>
<name>A0ABQ9ZF16_9CRUS</name>
<sequence>MSIISKHAARTETMEKKYVLSLNYPNPRVANSGQYTAADDVLPCSWLKICQAPTLTTCPLGVGYLADLQTIHCLVAKAAKTHSQDHHVANWNGVLGQGSGRYTVKFPGQLSRVSQTTTPSLGEGTMTNDLGATLSSSQAIASPLCHGWPMNPQVVTRKKIFRL</sequence>
<reference evidence="1 2" key="1">
    <citation type="journal article" date="2023" name="Nucleic Acids Res.">
        <title>The hologenome of Daphnia magna reveals possible DNA methylation and microbiome-mediated evolution of the host genome.</title>
        <authorList>
            <person name="Chaturvedi A."/>
            <person name="Li X."/>
            <person name="Dhandapani V."/>
            <person name="Marshall H."/>
            <person name="Kissane S."/>
            <person name="Cuenca-Cambronero M."/>
            <person name="Asole G."/>
            <person name="Calvet F."/>
            <person name="Ruiz-Romero M."/>
            <person name="Marangio P."/>
            <person name="Guigo R."/>
            <person name="Rago D."/>
            <person name="Mirbahai L."/>
            <person name="Eastwood N."/>
            <person name="Colbourne J.K."/>
            <person name="Zhou J."/>
            <person name="Mallon E."/>
            <person name="Orsini L."/>
        </authorList>
    </citation>
    <scope>NUCLEOTIDE SEQUENCE [LARGE SCALE GENOMIC DNA]</scope>
    <source>
        <strain evidence="1">LRV0_1</strain>
    </source>
</reference>
<comment type="caution">
    <text evidence="1">The sequence shown here is derived from an EMBL/GenBank/DDBJ whole genome shotgun (WGS) entry which is preliminary data.</text>
</comment>
<keyword evidence="2" id="KW-1185">Reference proteome</keyword>
<evidence type="ECO:0000313" key="1">
    <source>
        <dbReference type="EMBL" id="KAK4011434.1"/>
    </source>
</evidence>